<dbReference type="Pfam" id="PF00583">
    <property type="entry name" value="Acetyltransf_1"/>
    <property type="match status" value="1"/>
</dbReference>
<sequence>MIRQATKKDIENIMPMIKRVVSVMRKQGNEQWDQSYPSAVHYQKDVERGELFVCEQADQIVGVCTISSRGHEEYPLISWSAHEKSWTIKRLAVDPEQQGKGITDQFFRFIELLAKQKDISYLNTDTFADNRHAQRLFSRNGFAFVEARRNEQDQAELYYYEKHL</sequence>
<keyword evidence="1" id="KW-0808">Transferase</keyword>
<comment type="caution">
    <text evidence="4">The sequence shown here is derived from an EMBL/GenBank/DDBJ whole genome shotgun (WGS) entry which is preliminary data.</text>
</comment>
<evidence type="ECO:0000313" key="5">
    <source>
        <dbReference type="Proteomes" id="UP001084197"/>
    </source>
</evidence>
<dbReference type="EMBL" id="JAPRAT010000008">
    <property type="protein sequence ID" value="MCZ0702699.1"/>
    <property type="molecule type" value="Genomic_DNA"/>
</dbReference>
<gene>
    <name evidence="4" type="ORF">OWO01_05710</name>
</gene>
<keyword evidence="2" id="KW-0012">Acyltransferase</keyword>
<evidence type="ECO:0000259" key="3">
    <source>
        <dbReference type="PROSITE" id="PS51186"/>
    </source>
</evidence>
<evidence type="ECO:0000256" key="2">
    <source>
        <dbReference type="ARBA" id="ARBA00023315"/>
    </source>
</evidence>
<protein>
    <submittedName>
        <fullName evidence="4">GNAT family N-acetyltransferase</fullName>
    </submittedName>
</protein>
<feature type="domain" description="N-acetyltransferase" evidence="3">
    <location>
        <begin position="1"/>
        <end position="164"/>
    </location>
</feature>
<dbReference type="AlphaFoldDB" id="A0A9J6RBJ5"/>
<dbReference type="PROSITE" id="PS51186">
    <property type="entry name" value="GNAT"/>
    <property type="match status" value="1"/>
</dbReference>
<organism evidence="4 5">
    <name type="scientific">Natronobacillus azotifigens</name>
    <dbReference type="NCBI Taxonomy" id="472978"/>
    <lineage>
        <taxon>Bacteria</taxon>
        <taxon>Bacillati</taxon>
        <taxon>Bacillota</taxon>
        <taxon>Bacilli</taxon>
        <taxon>Bacillales</taxon>
        <taxon>Bacillaceae</taxon>
        <taxon>Natronobacillus</taxon>
    </lineage>
</organism>
<reference evidence="4" key="1">
    <citation type="submission" date="2022-11" db="EMBL/GenBank/DDBJ databases">
        <title>WGS of Natronobacillus azotifigens 24KS-1, an anaerobic diazotrophic haloalkaliphile from soda-rich habitats.</title>
        <authorList>
            <person name="Sorokin D.Y."/>
            <person name="Merkel A.Y."/>
        </authorList>
    </citation>
    <scope>NUCLEOTIDE SEQUENCE</scope>
    <source>
        <strain evidence="4">24KS-1</strain>
    </source>
</reference>
<keyword evidence="5" id="KW-1185">Reference proteome</keyword>
<evidence type="ECO:0000256" key="1">
    <source>
        <dbReference type="ARBA" id="ARBA00022679"/>
    </source>
</evidence>
<dbReference type="PANTHER" id="PTHR43877">
    <property type="entry name" value="AMINOALKYLPHOSPHONATE N-ACETYLTRANSFERASE-RELATED-RELATED"/>
    <property type="match status" value="1"/>
</dbReference>
<accession>A0A9J6RBJ5</accession>
<dbReference type="Gene3D" id="3.40.630.30">
    <property type="match status" value="1"/>
</dbReference>
<name>A0A9J6RBJ5_9BACI</name>
<evidence type="ECO:0000313" key="4">
    <source>
        <dbReference type="EMBL" id="MCZ0702699.1"/>
    </source>
</evidence>
<proteinExistence type="predicted"/>
<dbReference type="GO" id="GO:0016747">
    <property type="term" value="F:acyltransferase activity, transferring groups other than amino-acyl groups"/>
    <property type="evidence" value="ECO:0007669"/>
    <property type="project" value="InterPro"/>
</dbReference>
<dbReference type="PANTHER" id="PTHR43877:SF2">
    <property type="entry name" value="AMINOALKYLPHOSPHONATE N-ACETYLTRANSFERASE-RELATED"/>
    <property type="match status" value="1"/>
</dbReference>
<dbReference type="InterPro" id="IPR050832">
    <property type="entry name" value="Bact_Acetyltransf"/>
</dbReference>
<dbReference type="InterPro" id="IPR000182">
    <property type="entry name" value="GNAT_dom"/>
</dbReference>
<dbReference type="SUPFAM" id="SSF55729">
    <property type="entry name" value="Acyl-CoA N-acyltransferases (Nat)"/>
    <property type="match status" value="1"/>
</dbReference>
<dbReference type="InterPro" id="IPR016181">
    <property type="entry name" value="Acyl_CoA_acyltransferase"/>
</dbReference>
<dbReference type="Proteomes" id="UP001084197">
    <property type="component" value="Unassembled WGS sequence"/>
</dbReference>
<dbReference type="CDD" id="cd04301">
    <property type="entry name" value="NAT_SF"/>
    <property type="match status" value="1"/>
</dbReference>